<dbReference type="AlphaFoldDB" id="A0A0G1IZY4"/>
<gene>
    <name evidence="1" type="ORF">UW60_C0055G0002</name>
</gene>
<organism evidence="1 2">
    <name type="scientific">Candidatus Woesebacteria bacterium GW2011_GWA2_44_33</name>
    <dbReference type="NCBI Taxonomy" id="1618564"/>
    <lineage>
        <taxon>Bacteria</taxon>
        <taxon>Candidatus Woeseibacteriota</taxon>
    </lineage>
</organism>
<evidence type="ECO:0000313" key="2">
    <source>
        <dbReference type="Proteomes" id="UP000034826"/>
    </source>
</evidence>
<dbReference type="EMBL" id="LCIY01000055">
    <property type="protein sequence ID" value="KKT64593.1"/>
    <property type="molecule type" value="Genomic_DNA"/>
</dbReference>
<sequence length="68" mass="7421">MEILEFSSFGTLPVIDIGGVALHADDRFDAFFQASFIKLDHSVHGSVVGNGNGVHPVFLNVVKKLVYF</sequence>
<proteinExistence type="predicted"/>
<name>A0A0G1IZY4_9BACT</name>
<comment type="caution">
    <text evidence="1">The sequence shown here is derived from an EMBL/GenBank/DDBJ whole genome shotgun (WGS) entry which is preliminary data.</text>
</comment>
<reference evidence="1 2" key="1">
    <citation type="journal article" date="2015" name="Nature">
        <title>rRNA introns, odd ribosomes, and small enigmatic genomes across a large radiation of phyla.</title>
        <authorList>
            <person name="Brown C.T."/>
            <person name="Hug L.A."/>
            <person name="Thomas B.C."/>
            <person name="Sharon I."/>
            <person name="Castelle C.J."/>
            <person name="Singh A."/>
            <person name="Wilkins M.J."/>
            <person name="Williams K.H."/>
            <person name="Banfield J.F."/>
        </authorList>
    </citation>
    <scope>NUCLEOTIDE SEQUENCE [LARGE SCALE GENOMIC DNA]</scope>
</reference>
<accession>A0A0G1IZY4</accession>
<evidence type="ECO:0000313" key="1">
    <source>
        <dbReference type="EMBL" id="KKT64593.1"/>
    </source>
</evidence>
<dbReference type="Proteomes" id="UP000034826">
    <property type="component" value="Unassembled WGS sequence"/>
</dbReference>
<protein>
    <submittedName>
        <fullName evidence="1">Uncharacterized protein</fullName>
    </submittedName>
</protein>